<name>A0A6G0YTJ4_APHCR</name>
<keyword evidence="4" id="KW-1185">Reference proteome</keyword>
<proteinExistence type="predicted"/>
<organism evidence="3 4">
    <name type="scientific">Aphis craccivora</name>
    <name type="common">Cowpea aphid</name>
    <dbReference type="NCBI Taxonomy" id="307492"/>
    <lineage>
        <taxon>Eukaryota</taxon>
        <taxon>Metazoa</taxon>
        <taxon>Ecdysozoa</taxon>
        <taxon>Arthropoda</taxon>
        <taxon>Hexapoda</taxon>
        <taxon>Insecta</taxon>
        <taxon>Pterygota</taxon>
        <taxon>Neoptera</taxon>
        <taxon>Paraneoptera</taxon>
        <taxon>Hemiptera</taxon>
        <taxon>Sternorrhyncha</taxon>
        <taxon>Aphidomorpha</taxon>
        <taxon>Aphidoidea</taxon>
        <taxon>Aphididae</taxon>
        <taxon>Aphidini</taxon>
        <taxon>Aphis</taxon>
        <taxon>Aphis</taxon>
    </lineage>
</organism>
<dbReference type="EMBL" id="VUJU01002501">
    <property type="protein sequence ID" value="KAF0761073.1"/>
    <property type="molecule type" value="Genomic_DNA"/>
</dbReference>
<evidence type="ECO:0000256" key="1">
    <source>
        <dbReference type="SAM" id="MobiDB-lite"/>
    </source>
</evidence>
<evidence type="ECO:0008006" key="5">
    <source>
        <dbReference type="Google" id="ProtNLM"/>
    </source>
</evidence>
<feature type="chain" id="PRO_5026108625" description="Salivary secreted peptide" evidence="2">
    <location>
        <begin position="26"/>
        <end position="129"/>
    </location>
</feature>
<evidence type="ECO:0000313" key="3">
    <source>
        <dbReference type="EMBL" id="KAF0761073.1"/>
    </source>
</evidence>
<accession>A0A6G0YTJ4</accession>
<keyword evidence="2" id="KW-0732">Signal</keyword>
<sequence>MMFFTQNTIILSVIAIFSLAQLITCADPEPASVPADPTKPASVSNGGSNIPEPAKIAQPSPINIVTKPTSTQQSLTTPNKENLLCKIIFAPLTFFKETVKSIWKSLLMARDNIISIYRPPVRTVNNVVG</sequence>
<comment type="caution">
    <text evidence="3">The sequence shown here is derived from an EMBL/GenBank/DDBJ whole genome shotgun (WGS) entry which is preliminary data.</text>
</comment>
<dbReference type="AlphaFoldDB" id="A0A6G0YTJ4"/>
<evidence type="ECO:0000313" key="4">
    <source>
        <dbReference type="Proteomes" id="UP000478052"/>
    </source>
</evidence>
<dbReference type="Proteomes" id="UP000478052">
    <property type="component" value="Unassembled WGS sequence"/>
</dbReference>
<reference evidence="3 4" key="1">
    <citation type="submission" date="2019-08" db="EMBL/GenBank/DDBJ databases">
        <title>Whole genome of Aphis craccivora.</title>
        <authorList>
            <person name="Voronova N.V."/>
            <person name="Shulinski R.S."/>
            <person name="Bandarenka Y.V."/>
            <person name="Zhorov D.G."/>
            <person name="Warner D."/>
        </authorList>
    </citation>
    <scope>NUCLEOTIDE SEQUENCE [LARGE SCALE GENOMIC DNA]</scope>
    <source>
        <strain evidence="3">180601</strain>
        <tissue evidence="3">Whole Body</tissue>
    </source>
</reference>
<protein>
    <recommendedName>
        <fullName evidence="5">Salivary secreted peptide</fullName>
    </recommendedName>
</protein>
<feature type="signal peptide" evidence="2">
    <location>
        <begin position="1"/>
        <end position="25"/>
    </location>
</feature>
<dbReference type="OrthoDB" id="6620514at2759"/>
<evidence type="ECO:0000256" key="2">
    <source>
        <dbReference type="SAM" id="SignalP"/>
    </source>
</evidence>
<gene>
    <name evidence="3" type="ORF">FWK35_00007574</name>
</gene>
<feature type="region of interest" description="Disordered" evidence="1">
    <location>
        <begin position="31"/>
        <end position="56"/>
    </location>
</feature>